<protein>
    <recommendedName>
        <fullName evidence="3">Tyrosine kinase G-rich domain-containing protein</fullName>
    </recommendedName>
</protein>
<accession>A0A383AYP3</accession>
<evidence type="ECO:0008006" key="3">
    <source>
        <dbReference type="Google" id="ProtNLM"/>
    </source>
</evidence>
<dbReference type="GO" id="GO:0004713">
    <property type="term" value="F:protein tyrosine kinase activity"/>
    <property type="evidence" value="ECO:0007669"/>
    <property type="project" value="TreeGrafter"/>
</dbReference>
<dbReference type="InterPro" id="IPR050445">
    <property type="entry name" value="Bact_polysacc_biosynth/exp"/>
</dbReference>
<reference evidence="2" key="1">
    <citation type="submission" date="2018-05" db="EMBL/GenBank/DDBJ databases">
        <authorList>
            <person name="Lanie J.A."/>
            <person name="Ng W.-L."/>
            <person name="Kazmierczak K.M."/>
            <person name="Andrzejewski T.M."/>
            <person name="Davidsen T.M."/>
            <person name="Wayne K.J."/>
            <person name="Tettelin H."/>
            <person name="Glass J.I."/>
            <person name="Rusch D."/>
            <person name="Podicherti R."/>
            <person name="Tsui H.-C.T."/>
            <person name="Winkler M.E."/>
        </authorList>
    </citation>
    <scope>NUCLEOTIDE SEQUENCE</scope>
</reference>
<dbReference type="PANTHER" id="PTHR32309:SF13">
    <property type="entry name" value="FERRIC ENTEROBACTIN TRANSPORT PROTEIN FEPE"/>
    <property type="match status" value="1"/>
</dbReference>
<proteinExistence type="predicted"/>
<feature type="non-terminal residue" evidence="2">
    <location>
        <position position="1"/>
    </location>
</feature>
<keyword evidence="1" id="KW-0175">Coiled coil</keyword>
<dbReference type="AlphaFoldDB" id="A0A383AYP3"/>
<dbReference type="PANTHER" id="PTHR32309">
    <property type="entry name" value="TYROSINE-PROTEIN KINASE"/>
    <property type="match status" value="1"/>
</dbReference>
<evidence type="ECO:0000256" key="1">
    <source>
        <dbReference type="SAM" id="Coils"/>
    </source>
</evidence>
<dbReference type="GO" id="GO:0005886">
    <property type="term" value="C:plasma membrane"/>
    <property type="evidence" value="ECO:0007669"/>
    <property type="project" value="TreeGrafter"/>
</dbReference>
<organism evidence="2">
    <name type="scientific">marine metagenome</name>
    <dbReference type="NCBI Taxonomy" id="408172"/>
    <lineage>
        <taxon>unclassified sequences</taxon>
        <taxon>metagenomes</taxon>
        <taxon>ecological metagenomes</taxon>
    </lineage>
</organism>
<name>A0A383AYP3_9ZZZZ</name>
<evidence type="ECO:0000313" key="2">
    <source>
        <dbReference type="EMBL" id="SVE12741.1"/>
    </source>
</evidence>
<gene>
    <name evidence="2" type="ORF">METZ01_LOCUS465595</name>
</gene>
<sequence length="248" mass="28047">IGERFSGGLLSRLSVNHRNGTDIIDISYTSVWPHEARLIVNTLVDVYQKFELKMSGEYAANSVEFLESLVLNQELKLNEAEKALADYMKQERMYDLDGNAVSTSAQISSIETENYNSTAEINIRKEKYNLLKSRLSQDEKSLADKLMNTIDVQVISLRNEMSHLEANLIQNVAQHGEEHGAVKDLRKKLDALKSKLNSKVKELTSQSITVQDPLQARQNIVAELITLDSEITGYLLKKNESEKLLTVY</sequence>
<feature type="non-terminal residue" evidence="2">
    <location>
        <position position="248"/>
    </location>
</feature>
<feature type="coiled-coil region" evidence="1">
    <location>
        <begin position="63"/>
        <end position="90"/>
    </location>
</feature>
<dbReference type="EMBL" id="UINC01195942">
    <property type="protein sequence ID" value="SVE12741.1"/>
    <property type="molecule type" value="Genomic_DNA"/>
</dbReference>